<dbReference type="PANTHER" id="PTHR35529:SF1">
    <property type="entry name" value="MANGANESE EFFLUX PUMP MNTP-RELATED"/>
    <property type="match status" value="1"/>
</dbReference>
<dbReference type="InterPro" id="IPR022929">
    <property type="entry name" value="Put_MntP"/>
</dbReference>
<organism evidence="9 10">
    <name type="scientific">Aminipila luticellarii</name>
    <dbReference type="NCBI Taxonomy" id="2507160"/>
    <lineage>
        <taxon>Bacteria</taxon>
        <taxon>Bacillati</taxon>
        <taxon>Bacillota</taxon>
        <taxon>Clostridia</taxon>
        <taxon>Peptostreptococcales</taxon>
        <taxon>Anaerovoracaceae</taxon>
        <taxon>Aminipila</taxon>
    </lineage>
</organism>
<evidence type="ECO:0000256" key="2">
    <source>
        <dbReference type="ARBA" id="ARBA00022475"/>
    </source>
</evidence>
<keyword evidence="4 8" id="KW-1133">Transmembrane helix</keyword>
<proteinExistence type="inferred from homology"/>
<dbReference type="AlphaFoldDB" id="A0A410PSV2"/>
<dbReference type="GO" id="GO:0005384">
    <property type="term" value="F:manganese ion transmembrane transporter activity"/>
    <property type="evidence" value="ECO:0007669"/>
    <property type="project" value="UniProtKB-UniRule"/>
</dbReference>
<feature type="transmembrane region" description="Helical" evidence="8">
    <location>
        <begin position="134"/>
        <end position="155"/>
    </location>
</feature>
<evidence type="ECO:0000256" key="6">
    <source>
        <dbReference type="ARBA" id="ARBA00023136"/>
    </source>
</evidence>
<dbReference type="HAMAP" id="MF_01521">
    <property type="entry name" value="MntP_pump"/>
    <property type="match status" value="1"/>
</dbReference>
<keyword evidence="1 8" id="KW-0813">Transport</keyword>
<comment type="subcellular location">
    <subcellularLocation>
        <location evidence="8">Cell membrane</location>
        <topology evidence="8">Multi-pass membrane protein</topology>
    </subcellularLocation>
</comment>
<keyword evidence="7 8" id="KW-0464">Manganese</keyword>
<accession>A0A410PSV2</accession>
<gene>
    <name evidence="8" type="primary">mntP</name>
    <name evidence="9" type="ORF">EQM06_01350</name>
</gene>
<keyword evidence="5 8" id="KW-0406">Ion transport</keyword>
<dbReference type="EMBL" id="CP035281">
    <property type="protein sequence ID" value="QAT41980.1"/>
    <property type="molecule type" value="Genomic_DNA"/>
</dbReference>
<evidence type="ECO:0000313" key="9">
    <source>
        <dbReference type="EMBL" id="QAT41980.1"/>
    </source>
</evidence>
<feature type="transmembrane region" description="Helical" evidence="8">
    <location>
        <begin position="6"/>
        <end position="24"/>
    </location>
</feature>
<evidence type="ECO:0000256" key="3">
    <source>
        <dbReference type="ARBA" id="ARBA00022692"/>
    </source>
</evidence>
<keyword evidence="6 8" id="KW-0472">Membrane</keyword>
<dbReference type="GO" id="GO:0005886">
    <property type="term" value="C:plasma membrane"/>
    <property type="evidence" value="ECO:0007669"/>
    <property type="project" value="UniProtKB-SubCell"/>
</dbReference>
<feature type="transmembrane region" description="Helical" evidence="8">
    <location>
        <begin position="106"/>
        <end position="128"/>
    </location>
</feature>
<feature type="transmembrane region" description="Helical" evidence="8">
    <location>
        <begin position="64"/>
        <end position="85"/>
    </location>
</feature>
<feature type="transmembrane region" description="Helical" evidence="8">
    <location>
        <begin position="167"/>
        <end position="184"/>
    </location>
</feature>
<dbReference type="Pfam" id="PF02659">
    <property type="entry name" value="Mntp"/>
    <property type="match status" value="1"/>
</dbReference>
<comment type="function">
    <text evidence="8">Probably functions as a manganese efflux pump.</text>
</comment>
<evidence type="ECO:0000256" key="5">
    <source>
        <dbReference type="ARBA" id="ARBA00023065"/>
    </source>
</evidence>
<sequence length="186" mass="19454">MTLTEIILIGIGLAMDAVAVSMTNGMVYRNLKAREYIAMPLFFGAFQGFMPLIGNFAGSLFDEFISKYAGIVILLILGIIGGNMIKEGVEHTNPSERVCGCKELGSGILLCQAVATSLDAFAVGVGFSAMQVNILPAVAVIAVVTVIMTTAAIEIGRKFGDILGSQAEILGGIILVIIGVKAIITK</sequence>
<evidence type="ECO:0000313" key="10">
    <source>
        <dbReference type="Proteomes" id="UP000287601"/>
    </source>
</evidence>
<dbReference type="InterPro" id="IPR003810">
    <property type="entry name" value="Mntp/YtaF"/>
</dbReference>
<comment type="similarity">
    <text evidence="8">Belongs to the MntP (TC 9.B.29) family.</text>
</comment>
<reference evidence="9 10" key="1">
    <citation type="submission" date="2019-01" db="EMBL/GenBank/DDBJ databases">
        <title>Draft genomes of a novel of Aminipila strains.</title>
        <authorList>
            <person name="Ma S."/>
        </authorList>
    </citation>
    <scope>NUCLEOTIDE SEQUENCE [LARGE SCALE GENOMIC DNA]</scope>
    <source>
        <strain evidence="10">JN-39</strain>
    </source>
</reference>
<evidence type="ECO:0000256" key="7">
    <source>
        <dbReference type="ARBA" id="ARBA00023211"/>
    </source>
</evidence>
<keyword evidence="2 8" id="KW-1003">Cell membrane</keyword>
<dbReference type="OrthoDB" id="9811590at2"/>
<keyword evidence="3 8" id="KW-0812">Transmembrane</keyword>
<protein>
    <recommendedName>
        <fullName evidence="8">Putative manganese efflux pump MntP</fullName>
    </recommendedName>
</protein>
<dbReference type="KEGG" id="amij:EQM06_01350"/>
<name>A0A410PSV2_9FIRM</name>
<dbReference type="Proteomes" id="UP000287601">
    <property type="component" value="Chromosome"/>
</dbReference>
<feature type="transmembrane region" description="Helical" evidence="8">
    <location>
        <begin position="36"/>
        <end position="58"/>
    </location>
</feature>
<dbReference type="PANTHER" id="PTHR35529">
    <property type="entry name" value="MANGANESE EFFLUX PUMP MNTP-RELATED"/>
    <property type="match status" value="1"/>
</dbReference>
<evidence type="ECO:0000256" key="4">
    <source>
        <dbReference type="ARBA" id="ARBA00022989"/>
    </source>
</evidence>
<keyword evidence="10" id="KW-1185">Reference proteome</keyword>
<evidence type="ECO:0000256" key="1">
    <source>
        <dbReference type="ARBA" id="ARBA00022448"/>
    </source>
</evidence>
<evidence type="ECO:0000256" key="8">
    <source>
        <dbReference type="HAMAP-Rule" id="MF_01521"/>
    </source>
</evidence>